<evidence type="ECO:0000256" key="9">
    <source>
        <dbReference type="ARBA" id="ARBA00023306"/>
    </source>
</evidence>
<feature type="active site" evidence="10">
    <location>
        <position position="147"/>
    </location>
</feature>
<keyword evidence="5 10" id="KW-0159">Chromosome partition</keyword>
<dbReference type="GO" id="GO:0009037">
    <property type="term" value="F:tyrosine-based site-specific recombinase activity"/>
    <property type="evidence" value="ECO:0007669"/>
    <property type="project" value="UniProtKB-UniRule"/>
</dbReference>
<reference evidence="13 14" key="1">
    <citation type="submission" date="2019-03" db="EMBL/GenBank/DDBJ databases">
        <title>Genomic Encyclopedia of Type Strains, Phase IV (KMG-IV): sequencing the most valuable type-strain genomes for metagenomic binning, comparative biology and taxonomic classification.</title>
        <authorList>
            <person name="Goeker M."/>
        </authorList>
    </citation>
    <scope>NUCLEOTIDE SEQUENCE [LARGE SCALE GENOMIC DNA]</scope>
    <source>
        <strain evidence="13 14">DSM 26752</strain>
    </source>
</reference>
<evidence type="ECO:0000256" key="3">
    <source>
        <dbReference type="ARBA" id="ARBA00022490"/>
    </source>
</evidence>
<dbReference type="PANTHER" id="PTHR30349:SF81">
    <property type="entry name" value="TYROSINE RECOMBINASE XERC"/>
    <property type="match status" value="1"/>
</dbReference>
<evidence type="ECO:0000256" key="1">
    <source>
        <dbReference type="ARBA" id="ARBA00004496"/>
    </source>
</evidence>
<dbReference type="InterPro" id="IPR013762">
    <property type="entry name" value="Integrase-like_cat_sf"/>
</dbReference>
<keyword evidence="9 10" id="KW-0131">Cell cycle</keyword>
<comment type="caution">
    <text evidence="10">Lacks conserved residue(s) required for the propagation of feature annotation.</text>
</comment>
<dbReference type="SUPFAM" id="SSF56349">
    <property type="entry name" value="DNA breaking-rejoining enzymes"/>
    <property type="match status" value="1"/>
</dbReference>
<dbReference type="InterPro" id="IPR004107">
    <property type="entry name" value="Integrase_SAM-like_N"/>
</dbReference>
<accession>A0A4R3L0E5</accession>
<evidence type="ECO:0000259" key="11">
    <source>
        <dbReference type="PROSITE" id="PS51898"/>
    </source>
</evidence>
<dbReference type="EMBL" id="SMAE01000002">
    <property type="protein sequence ID" value="TCS91365.1"/>
    <property type="molecule type" value="Genomic_DNA"/>
</dbReference>
<comment type="similarity">
    <text evidence="2">Belongs to the 'phage' integrase family. XerD subfamily.</text>
</comment>
<dbReference type="InterPro" id="IPR023009">
    <property type="entry name" value="Tyrosine_recombinase_XerC/XerD"/>
</dbReference>
<comment type="caution">
    <text evidence="13">The sequence shown here is derived from an EMBL/GenBank/DDBJ whole genome shotgun (WGS) entry which is preliminary data.</text>
</comment>
<feature type="active site" description="O-(3'-phospho-DNA)-tyrosine intermediate" evidence="10">
    <location>
        <position position="277"/>
    </location>
</feature>
<feature type="active site" evidence="10">
    <location>
        <position position="242"/>
    </location>
</feature>
<proteinExistence type="inferred from homology"/>
<dbReference type="InterPro" id="IPR044068">
    <property type="entry name" value="CB"/>
</dbReference>
<dbReference type="Gene3D" id="1.10.443.10">
    <property type="entry name" value="Intergrase catalytic core"/>
    <property type="match status" value="1"/>
</dbReference>
<feature type="domain" description="Tyr recombinase" evidence="11">
    <location>
        <begin position="107"/>
        <end position="291"/>
    </location>
</feature>
<keyword evidence="7 10" id="KW-0238">DNA-binding</keyword>
<dbReference type="InterPro" id="IPR002104">
    <property type="entry name" value="Integrase_catalytic"/>
</dbReference>
<dbReference type="CDD" id="cd00798">
    <property type="entry name" value="INT_XerDC_C"/>
    <property type="match status" value="1"/>
</dbReference>
<dbReference type="GO" id="GO:0051301">
    <property type="term" value="P:cell division"/>
    <property type="evidence" value="ECO:0007669"/>
    <property type="project" value="UniProtKB-KW"/>
</dbReference>
<keyword evidence="4 10" id="KW-0132">Cell division</keyword>
<organism evidence="13 14">
    <name type="scientific">Keratinibaculum paraultunense</name>
    <dbReference type="NCBI Taxonomy" id="1278232"/>
    <lineage>
        <taxon>Bacteria</taxon>
        <taxon>Bacillati</taxon>
        <taxon>Bacillota</taxon>
        <taxon>Tissierellia</taxon>
        <taxon>Tissierellales</taxon>
        <taxon>Tepidimicrobiaceae</taxon>
        <taxon>Keratinibaculum</taxon>
    </lineage>
</organism>
<keyword evidence="3 10" id="KW-0963">Cytoplasm</keyword>
<dbReference type="GO" id="GO:0006313">
    <property type="term" value="P:DNA transposition"/>
    <property type="evidence" value="ECO:0007669"/>
    <property type="project" value="UniProtKB-UniRule"/>
</dbReference>
<dbReference type="InterPro" id="IPR010998">
    <property type="entry name" value="Integrase_recombinase_N"/>
</dbReference>
<dbReference type="GO" id="GO:0005737">
    <property type="term" value="C:cytoplasm"/>
    <property type="evidence" value="ECO:0007669"/>
    <property type="project" value="UniProtKB-SubCell"/>
</dbReference>
<dbReference type="InterPro" id="IPR050090">
    <property type="entry name" value="Tyrosine_recombinase_XerCD"/>
</dbReference>
<dbReference type="InterPro" id="IPR011010">
    <property type="entry name" value="DNA_brk_join_enz"/>
</dbReference>
<dbReference type="RefSeq" id="WP_132026167.1">
    <property type="nucleotide sequence ID" value="NZ_CP068564.1"/>
</dbReference>
<evidence type="ECO:0000256" key="2">
    <source>
        <dbReference type="ARBA" id="ARBA00010450"/>
    </source>
</evidence>
<evidence type="ECO:0000256" key="7">
    <source>
        <dbReference type="ARBA" id="ARBA00023125"/>
    </source>
</evidence>
<feature type="active site" evidence="10">
    <location>
        <position position="245"/>
    </location>
</feature>
<keyword evidence="6 10" id="KW-0229">DNA integration</keyword>
<evidence type="ECO:0000256" key="10">
    <source>
        <dbReference type="HAMAP-Rule" id="MF_01808"/>
    </source>
</evidence>
<dbReference type="NCBIfam" id="NF001399">
    <property type="entry name" value="PRK00283.1"/>
    <property type="match status" value="1"/>
</dbReference>
<dbReference type="PANTHER" id="PTHR30349">
    <property type="entry name" value="PHAGE INTEGRASE-RELATED"/>
    <property type="match status" value="1"/>
</dbReference>
<dbReference type="Pfam" id="PF02899">
    <property type="entry name" value="Phage_int_SAM_1"/>
    <property type="match status" value="1"/>
</dbReference>
<keyword evidence="8 10" id="KW-0233">DNA recombination</keyword>
<dbReference type="NCBIfam" id="TIGR02225">
    <property type="entry name" value="recomb_XerD"/>
    <property type="match status" value="1"/>
</dbReference>
<dbReference type="Proteomes" id="UP000294567">
    <property type="component" value="Unassembled WGS sequence"/>
</dbReference>
<dbReference type="InterPro" id="IPR011932">
    <property type="entry name" value="Recomb_XerD"/>
</dbReference>
<comment type="subunit">
    <text evidence="10">Forms a cyclic heterotetrameric complex composed of two molecules of XerC and two molecules of XerD.</text>
</comment>
<dbReference type="PROSITE" id="PS51898">
    <property type="entry name" value="TYR_RECOMBINASE"/>
    <property type="match status" value="1"/>
</dbReference>
<dbReference type="PROSITE" id="PS51900">
    <property type="entry name" value="CB"/>
    <property type="match status" value="1"/>
</dbReference>
<comment type="function">
    <text evidence="10">Site-specific tyrosine recombinase, which acts by catalyzing the cutting and rejoining of the recombining DNA molecules. The XerC-XerD complex is essential to convert dimers of the bacterial chromosome into monomers to permit their segregation at cell division. It also contributes to the segregational stability of plasmids.</text>
</comment>
<evidence type="ECO:0000256" key="5">
    <source>
        <dbReference type="ARBA" id="ARBA00022829"/>
    </source>
</evidence>
<comment type="subcellular location">
    <subcellularLocation>
        <location evidence="1 10">Cytoplasm</location>
    </subcellularLocation>
</comment>
<feature type="domain" description="Core-binding (CB)" evidence="12">
    <location>
        <begin position="1"/>
        <end position="86"/>
    </location>
</feature>
<comment type="similarity">
    <text evidence="10">Belongs to the 'phage' integrase family. XerC subfamily.</text>
</comment>
<evidence type="ECO:0000256" key="4">
    <source>
        <dbReference type="ARBA" id="ARBA00022618"/>
    </source>
</evidence>
<evidence type="ECO:0000313" key="14">
    <source>
        <dbReference type="Proteomes" id="UP000294567"/>
    </source>
</evidence>
<dbReference type="HAMAP" id="MF_01808">
    <property type="entry name" value="Recomb_XerC_XerD"/>
    <property type="match status" value="1"/>
</dbReference>
<feature type="active site" evidence="10">
    <location>
        <position position="268"/>
    </location>
</feature>
<dbReference type="Pfam" id="PF00589">
    <property type="entry name" value="Phage_integrase"/>
    <property type="match status" value="1"/>
</dbReference>
<dbReference type="Gene3D" id="1.10.150.130">
    <property type="match status" value="1"/>
</dbReference>
<dbReference type="OrthoDB" id="9801717at2"/>
<dbReference type="GO" id="GO:0007059">
    <property type="term" value="P:chromosome segregation"/>
    <property type="evidence" value="ECO:0007669"/>
    <property type="project" value="UniProtKB-UniRule"/>
</dbReference>
<sequence>MPNITIKNYIEYMKNDKGLSSNTLEAYIRDLEQFMDYLNSNNLNNVKDVNKTIIIAYLMYLQKNGRATSTISRNLSSIRCYYQYLLNKNLITEDPTLNLQLPKRERKLPCVLTKEEVDILLSQPEPINFKGARDRAMLELLYATGIRVSEIVALNLDNLDLDLGYLYLGDVDFDGRVIPVGKIALNYINIYIEDYREKVIKDKTEMALFLNYSGNRLTRQGFWKIVKEYTKKCSIDKKITPHTLRHSFAVHLLQNGADIKVVQEMLGHSDISTTQMYLFATDDKKLKDVYKKAHPRA</sequence>
<protein>
    <recommendedName>
        <fullName evidence="10">Tyrosine recombinase XerC</fullName>
    </recommendedName>
</protein>
<keyword evidence="14" id="KW-1185">Reference proteome</keyword>
<evidence type="ECO:0000256" key="6">
    <source>
        <dbReference type="ARBA" id="ARBA00022908"/>
    </source>
</evidence>
<evidence type="ECO:0000313" key="13">
    <source>
        <dbReference type="EMBL" id="TCS91365.1"/>
    </source>
</evidence>
<evidence type="ECO:0000256" key="8">
    <source>
        <dbReference type="ARBA" id="ARBA00023172"/>
    </source>
</evidence>
<dbReference type="GO" id="GO:0003677">
    <property type="term" value="F:DNA binding"/>
    <property type="evidence" value="ECO:0007669"/>
    <property type="project" value="UniProtKB-UniRule"/>
</dbReference>
<gene>
    <name evidence="10" type="primary">xerC</name>
    <name evidence="13" type="ORF">EDD65_102300</name>
</gene>
<evidence type="ECO:0000259" key="12">
    <source>
        <dbReference type="PROSITE" id="PS51900"/>
    </source>
</evidence>
<dbReference type="AlphaFoldDB" id="A0A4R3L0E5"/>
<name>A0A4R3L0E5_9FIRM</name>